<dbReference type="SMART" id="SM00906">
    <property type="entry name" value="Fungal_trans"/>
    <property type="match status" value="1"/>
</dbReference>
<dbReference type="GO" id="GO:0003677">
    <property type="term" value="F:DNA binding"/>
    <property type="evidence" value="ECO:0007669"/>
    <property type="project" value="InterPro"/>
</dbReference>
<evidence type="ECO:0000259" key="2">
    <source>
        <dbReference type="SMART" id="SM00906"/>
    </source>
</evidence>
<dbReference type="AlphaFoldDB" id="A0A365MP67"/>
<dbReference type="GO" id="GO:0016810">
    <property type="term" value="F:hydrolase activity, acting on carbon-nitrogen (but not peptide) bonds"/>
    <property type="evidence" value="ECO:0007669"/>
    <property type="project" value="InterPro"/>
</dbReference>
<dbReference type="InterPro" id="IPR006680">
    <property type="entry name" value="Amidohydro-rel"/>
</dbReference>
<dbReference type="CDD" id="cd01299">
    <property type="entry name" value="Met_dep_hydrolase_A"/>
    <property type="match status" value="1"/>
</dbReference>
<dbReference type="SUPFAM" id="SSF51556">
    <property type="entry name" value="Metallo-dependent hydrolases"/>
    <property type="match status" value="1"/>
</dbReference>
<evidence type="ECO:0000313" key="4">
    <source>
        <dbReference type="Proteomes" id="UP000251714"/>
    </source>
</evidence>
<dbReference type="GO" id="GO:0006351">
    <property type="term" value="P:DNA-templated transcription"/>
    <property type="evidence" value="ECO:0007669"/>
    <property type="project" value="InterPro"/>
</dbReference>
<gene>
    <name evidence="3" type="ORF">FPRO05_04973</name>
</gene>
<accession>A0A365MP67</accession>
<dbReference type="GO" id="GO:0008270">
    <property type="term" value="F:zinc ion binding"/>
    <property type="evidence" value="ECO:0007669"/>
    <property type="project" value="InterPro"/>
</dbReference>
<dbReference type="PANTHER" id="PTHR43135:SF3">
    <property type="entry name" value="ALPHA-D-RIBOSE 1-METHYLPHOSPHONATE 5-TRIPHOSPHATE DIPHOSPHATASE"/>
    <property type="match status" value="1"/>
</dbReference>
<dbReference type="InterPro" id="IPR011059">
    <property type="entry name" value="Metal-dep_hydrolase_composite"/>
</dbReference>
<dbReference type="CDD" id="cd12148">
    <property type="entry name" value="fungal_TF_MHR"/>
    <property type="match status" value="1"/>
</dbReference>
<dbReference type="Proteomes" id="UP000251714">
    <property type="component" value="Unassembled WGS sequence"/>
</dbReference>
<dbReference type="SUPFAM" id="SSF51338">
    <property type="entry name" value="Composite domain of metallo-dependent hydrolases"/>
    <property type="match status" value="1"/>
</dbReference>
<name>A0A365MP67_GIBIN</name>
<organism evidence="3 4">
    <name type="scientific">Gibberella intermedia</name>
    <name type="common">Bulb rot disease fungus</name>
    <name type="synonym">Fusarium proliferatum</name>
    <dbReference type="NCBI Taxonomy" id="948311"/>
    <lineage>
        <taxon>Eukaryota</taxon>
        <taxon>Fungi</taxon>
        <taxon>Dikarya</taxon>
        <taxon>Ascomycota</taxon>
        <taxon>Pezizomycotina</taxon>
        <taxon>Sordariomycetes</taxon>
        <taxon>Hypocreomycetidae</taxon>
        <taxon>Hypocreales</taxon>
        <taxon>Nectriaceae</taxon>
        <taxon>Fusarium</taxon>
        <taxon>Fusarium fujikuroi species complex</taxon>
    </lineage>
</organism>
<reference evidence="3 4" key="1">
    <citation type="submission" date="2017-12" db="EMBL/GenBank/DDBJ databases">
        <title>Genome sequence of the mycotoxigenic crop pathogen Fusarium proliferatum, strain ITEM 2341 from Date Palm.</title>
        <authorList>
            <person name="Almiman B.F."/>
            <person name="Shittu T.A."/>
            <person name="Muthumeenakshi S."/>
            <person name="Baroncelli R."/>
            <person name="Sreenivasaprasada S."/>
        </authorList>
    </citation>
    <scope>NUCLEOTIDE SEQUENCE [LARGE SCALE GENOMIC DNA]</scope>
    <source>
        <strain evidence="3 4">ITEM 2341</strain>
    </source>
</reference>
<proteinExistence type="predicted"/>
<evidence type="ECO:0000313" key="3">
    <source>
        <dbReference type="EMBL" id="RBA10384.1"/>
    </source>
</evidence>
<dbReference type="InterPro" id="IPR007219">
    <property type="entry name" value="XnlR_reg_dom"/>
</dbReference>
<dbReference type="Pfam" id="PF01979">
    <property type="entry name" value="Amidohydro_1"/>
    <property type="match status" value="1"/>
</dbReference>
<protein>
    <recommendedName>
        <fullName evidence="2">Xylanolytic transcriptional activator regulatory domain-containing protein</fullName>
    </recommendedName>
</protein>
<evidence type="ECO:0000256" key="1">
    <source>
        <dbReference type="ARBA" id="ARBA00023242"/>
    </source>
</evidence>
<dbReference type="InterPro" id="IPR032466">
    <property type="entry name" value="Metal_Hydrolase"/>
</dbReference>
<dbReference type="InterPro" id="IPR057744">
    <property type="entry name" value="OTAase-like"/>
</dbReference>
<keyword evidence="1" id="KW-0539">Nucleus</keyword>
<dbReference type="InterPro" id="IPR051781">
    <property type="entry name" value="Metallo-dep_Hydrolase"/>
</dbReference>
<dbReference type="Gene3D" id="2.30.40.10">
    <property type="entry name" value="Urease, subunit C, domain 1"/>
    <property type="match status" value="1"/>
</dbReference>
<dbReference type="Pfam" id="PF04082">
    <property type="entry name" value="Fungal_trans"/>
    <property type="match status" value="1"/>
</dbReference>
<sequence length="1064" mass="116892">MDKTPMLPEQMTIPWAPPPRPGFIFSGANIIDPVKGTVLENATVYLRDGIVKSINGDATEWSDDPSAVKMDLRGKFVCPGLIDCHVHLAAVPGMKNVEELKNMSLSVSLLRQPQVCKNMLERGFTTVRDCGGALTPLKLAIQDYVHPGPRLFIAGHALSQTGGHGDIREQLNEHECCGGTIQGIGRVIDGVPDCLKYTREELRQGVDFIKIMGGGGVASPTDKIEHVQFSDEEIKAIVTVASNAGTYVTSHAYTPQAIRQAVNQGVLAIEHGNLIDKETADLMAARGVFLTPTLVAYATMAKFEGFLPPDSAKKNREVLEKGLQAIKIAAEAGVTICFGSDLLGGLHFAQSHEFGLRSQVQSSLEVLRSATINAARLLRQETFLGQVAPGFAADLLILNANPLDDITVLDTPEEHVLATIKDGRVHASRWSELETSTVWDKLAIDVSRRLREEHPDIKLNSEQFSIVLNLFSEAVQERGPLLFPQSDSSIEQPSTALGQVPQPRVVSGFEVSDLPVRGVKDHAPSASHASFLAAVSETIPPVCSTDEDDRSYTSSLAQEDDAFLINNIIDQLPPREVSEALVALFFTFLESNWYYFDEKRFWGLFTHLYADRASAQQLHPTDVCQVLLVLALASTFKHLAEPFEFANGERDVPGSKLFANATRLLSRVIAANSVESVTCFLLMSLYLLATDDIEHHHIYLGLALNQAVGLSMHRAGVKAEETPEAREVKGRIFWTVYTVERLTSGVMGLPTMLQVKDISVSLPQKRKDLDGDSDQAVDRLIAIIKLTMGMDEIINEGPIEKRASTYEWALFKMESLRTPASIGVSKTLASSFRADAHLQIIYQMIWVSLGRSATLRTVRQSLQPTSVLMSPGDQEAHLRSQNLVEHCREAATTIIDWISQLHHRGLLAKYSFTDFHTCSSATIMLLLYSILDPNHDSLPITRGINALHFMAEGSRLAMNALRLIRRLQETIQKSIGVNISGSAISQASLSQMASSQDLSETQNIDGCRNISYDSTGNYESHVLPNSPSLFPALEPWLLEYSDPYSMMFGFDGSSSAFDTDTPYV</sequence>
<dbReference type="PANTHER" id="PTHR43135">
    <property type="entry name" value="ALPHA-D-RIBOSE 1-METHYLPHOSPHONATE 5-TRIPHOSPHATE DIPHOSPHATASE"/>
    <property type="match status" value="1"/>
</dbReference>
<dbReference type="EMBL" id="PKMI01000061">
    <property type="protein sequence ID" value="RBA10384.1"/>
    <property type="molecule type" value="Genomic_DNA"/>
</dbReference>
<feature type="domain" description="Xylanolytic transcriptional activator regulatory" evidence="2">
    <location>
        <begin position="696"/>
        <end position="769"/>
    </location>
</feature>
<comment type="caution">
    <text evidence="3">The sequence shown here is derived from an EMBL/GenBank/DDBJ whole genome shotgun (WGS) entry which is preliminary data.</text>
</comment>
<dbReference type="Gene3D" id="3.20.20.140">
    <property type="entry name" value="Metal-dependent hydrolases"/>
    <property type="match status" value="1"/>
</dbReference>